<keyword evidence="1" id="KW-0805">Transcription regulation</keyword>
<reference evidence="4" key="1">
    <citation type="submission" date="2022-05" db="EMBL/GenBank/DDBJ databases">
        <title>Schlegelella sp. nov., isolated from mangrove soil.</title>
        <authorList>
            <person name="Liu Y."/>
            <person name="Ge X."/>
            <person name="Liu W."/>
        </authorList>
    </citation>
    <scope>NUCLEOTIDE SEQUENCE</scope>
    <source>
        <strain evidence="4">S2-27</strain>
    </source>
</reference>
<dbReference type="InterPro" id="IPR009057">
    <property type="entry name" value="Homeodomain-like_sf"/>
</dbReference>
<keyword evidence="5" id="KW-1185">Reference proteome</keyword>
<gene>
    <name evidence="4" type="ORF">M8A51_20010</name>
</gene>
<keyword evidence="2" id="KW-0804">Transcription</keyword>
<accession>A0ABT0YSU9</accession>
<dbReference type="RefSeq" id="WP_251780298.1">
    <property type="nucleotide sequence ID" value="NZ_JAMKFE010000014.1"/>
</dbReference>
<dbReference type="EMBL" id="JAMKFE010000014">
    <property type="protein sequence ID" value="MCM5681818.1"/>
    <property type="molecule type" value="Genomic_DNA"/>
</dbReference>
<evidence type="ECO:0000259" key="3">
    <source>
        <dbReference type="PROSITE" id="PS01124"/>
    </source>
</evidence>
<dbReference type="SUPFAM" id="SSF46689">
    <property type="entry name" value="Homeodomain-like"/>
    <property type="match status" value="1"/>
</dbReference>
<dbReference type="Gene3D" id="1.10.10.60">
    <property type="entry name" value="Homeodomain-like"/>
    <property type="match status" value="1"/>
</dbReference>
<evidence type="ECO:0000313" key="5">
    <source>
        <dbReference type="Proteomes" id="UP001165541"/>
    </source>
</evidence>
<dbReference type="PROSITE" id="PS01124">
    <property type="entry name" value="HTH_ARAC_FAMILY_2"/>
    <property type="match status" value="1"/>
</dbReference>
<dbReference type="Pfam" id="PF12833">
    <property type="entry name" value="HTH_18"/>
    <property type="match status" value="1"/>
</dbReference>
<comment type="caution">
    <text evidence="4">The sequence shown here is derived from an EMBL/GenBank/DDBJ whole genome shotgun (WGS) entry which is preliminary data.</text>
</comment>
<evidence type="ECO:0000313" key="4">
    <source>
        <dbReference type="EMBL" id="MCM5681818.1"/>
    </source>
</evidence>
<evidence type="ECO:0000256" key="2">
    <source>
        <dbReference type="ARBA" id="ARBA00023163"/>
    </source>
</evidence>
<proteinExistence type="predicted"/>
<evidence type="ECO:0000256" key="1">
    <source>
        <dbReference type="ARBA" id="ARBA00023015"/>
    </source>
</evidence>
<feature type="domain" description="HTH araC/xylS-type" evidence="3">
    <location>
        <begin position="197"/>
        <end position="273"/>
    </location>
</feature>
<name>A0ABT0YSU9_9BURK</name>
<sequence>MPALPLPLTARLIAPSRALAPCVRAYIARDTTVLPPLPHEQRFNHFPATTFCSITWFIEGEALCLTQGRVTEPDGRIARVVFGGPQNQPRVSYNPGPVRAFMVMLLSPATHALTGLDLASHADRLTPVEQVFDDAWLDMTQAVLHAPDDEARVRLLEAFLEPRLRQAREQSRAPGTALGDGLQALIMYLATSGWGRSMRNLERRIKAWAGQPMRTLRRLQRAEQTFTLNRDPMIAGDTSWAEVALGAGYADQAHFCRETRDVTGHSPSELLRQIQCNEGYWLYRIWR</sequence>
<organism evidence="4 5">
    <name type="scientific">Caldimonas mangrovi</name>
    <dbReference type="NCBI Taxonomy" id="2944811"/>
    <lineage>
        <taxon>Bacteria</taxon>
        <taxon>Pseudomonadati</taxon>
        <taxon>Pseudomonadota</taxon>
        <taxon>Betaproteobacteria</taxon>
        <taxon>Burkholderiales</taxon>
        <taxon>Sphaerotilaceae</taxon>
        <taxon>Caldimonas</taxon>
    </lineage>
</organism>
<dbReference type="InterPro" id="IPR018060">
    <property type="entry name" value="HTH_AraC"/>
</dbReference>
<dbReference type="Proteomes" id="UP001165541">
    <property type="component" value="Unassembled WGS sequence"/>
</dbReference>
<protein>
    <submittedName>
        <fullName evidence="4">AraC family transcriptional regulator</fullName>
    </submittedName>
</protein>